<dbReference type="Gene3D" id="1.25.10.10">
    <property type="entry name" value="Leucine-rich Repeat Variant"/>
    <property type="match status" value="2"/>
</dbReference>
<feature type="compositionally biased region" description="Basic and acidic residues" evidence="6">
    <location>
        <begin position="526"/>
        <end position="536"/>
    </location>
</feature>
<dbReference type="InterPro" id="IPR024395">
    <property type="entry name" value="CLASP_N_dom"/>
</dbReference>
<evidence type="ECO:0000256" key="3">
    <source>
        <dbReference type="ARBA" id="ARBA00022618"/>
    </source>
</evidence>
<organism evidence="8 9">
    <name type="scientific">Malassezia sympodialis (strain ATCC 42132)</name>
    <name type="common">Atopic eczema-associated yeast</name>
    <dbReference type="NCBI Taxonomy" id="1230383"/>
    <lineage>
        <taxon>Eukaryota</taxon>
        <taxon>Fungi</taxon>
        <taxon>Dikarya</taxon>
        <taxon>Basidiomycota</taxon>
        <taxon>Ustilaginomycotina</taxon>
        <taxon>Malasseziomycetes</taxon>
        <taxon>Malasseziales</taxon>
        <taxon>Malasseziaceae</taxon>
        <taxon>Malassezia</taxon>
    </lineage>
</organism>
<evidence type="ECO:0000313" key="9">
    <source>
        <dbReference type="Proteomes" id="UP000186303"/>
    </source>
</evidence>
<keyword evidence="5" id="KW-0498">Mitosis</keyword>
<dbReference type="AlphaFoldDB" id="A0A1M8A8X4"/>
<reference evidence="9" key="1">
    <citation type="journal article" date="2017" name="Nucleic Acids Res.">
        <title>Proteogenomics produces comprehensive and highly accurate protein-coding gene annotation in a complete genome assembly of Malassezia sympodialis.</title>
        <authorList>
            <person name="Zhu Y."/>
            <person name="Engstroem P.G."/>
            <person name="Tellgren-Roth C."/>
            <person name="Baudo C.D."/>
            <person name="Kennell J.C."/>
            <person name="Sun S."/>
            <person name="Billmyre R.B."/>
            <person name="Schroeder M.S."/>
            <person name="Andersson A."/>
            <person name="Holm T."/>
            <person name="Sigurgeirsson B."/>
            <person name="Wu G."/>
            <person name="Sankaranarayanan S.R."/>
            <person name="Siddharthan R."/>
            <person name="Sanyal K."/>
            <person name="Lundeberg J."/>
            <person name="Nystedt B."/>
            <person name="Boekhout T."/>
            <person name="Dawson T.L. Jr."/>
            <person name="Heitman J."/>
            <person name="Scheynius A."/>
            <person name="Lehtioe J."/>
        </authorList>
    </citation>
    <scope>NUCLEOTIDE SEQUENCE [LARGE SCALE GENOMIC DNA]</scope>
    <source>
        <strain evidence="9">ATCC 42132</strain>
    </source>
</reference>
<dbReference type="GO" id="GO:0005876">
    <property type="term" value="C:spindle microtubule"/>
    <property type="evidence" value="ECO:0007669"/>
    <property type="project" value="TreeGrafter"/>
</dbReference>
<dbReference type="SUPFAM" id="SSF48371">
    <property type="entry name" value="ARM repeat"/>
    <property type="match status" value="1"/>
</dbReference>
<dbReference type="InterPro" id="IPR016024">
    <property type="entry name" value="ARM-type_fold"/>
</dbReference>
<feature type="compositionally biased region" description="Low complexity" evidence="6">
    <location>
        <begin position="607"/>
        <end position="667"/>
    </location>
</feature>
<dbReference type="InterPro" id="IPR034085">
    <property type="entry name" value="TOG"/>
</dbReference>
<protein>
    <submittedName>
        <fullName evidence="8">Similar to S.cerevisiae protein STU1 (Component of the mitotic spindle)</fullName>
    </submittedName>
</protein>
<dbReference type="GO" id="GO:0005815">
    <property type="term" value="C:microtubule organizing center"/>
    <property type="evidence" value="ECO:0007669"/>
    <property type="project" value="TreeGrafter"/>
</dbReference>
<evidence type="ECO:0000256" key="1">
    <source>
        <dbReference type="ARBA" id="ARBA00004186"/>
    </source>
</evidence>
<dbReference type="VEuPathDB" id="FungiDB:MSYG_3231"/>
<dbReference type="STRING" id="1230383.A0A1M8A8X4"/>
<feature type="compositionally biased region" description="Low complexity" evidence="6">
    <location>
        <begin position="499"/>
        <end position="525"/>
    </location>
</feature>
<dbReference type="GO" id="GO:0005881">
    <property type="term" value="C:cytoplasmic microtubule"/>
    <property type="evidence" value="ECO:0007669"/>
    <property type="project" value="TreeGrafter"/>
</dbReference>
<evidence type="ECO:0000256" key="2">
    <source>
        <dbReference type="ARBA" id="ARBA00009549"/>
    </source>
</evidence>
<dbReference type="OrthoDB" id="46159at2759"/>
<keyword evidence="5" id="KW-0131">Cell cycle</keyword>
<comment type="subcellular location">
    <subcellularLocation>
        <location evidence="1">Cytoplasm</location>
        <location evidence="1">Cytoskeleton</location>
        <location evidence="1">Spindle</location>
    </subcellularLocation>
</comment>
<dbReference type="OMA" id="PWRENDA"/>
<evidence type="ECO:0000259" key="7">
    <source>
        <dbReference type="SMART" id="SM01349"/>
    </source>
</evidence>
<keyword evidence="3" id="KW-0132">Cell division</keyword>
<evidence type="ECO:0000256" key="4">
    <source>
        <dbReference type="ARBA" id="ARBA00022701"/>
    </source>
</evidence>
<feature type="domain" description="TOG" evidence="7">
    <location>
        <begin position="256"/>
        <end position="500"/>
    </location>
</feature>
<sequence length="959" mass="102294">MPDGRPTELALVHAVDTAPDAAALTASLEALEASWAKDGAVHDMDVALMALHPHIASPHAGVRDAALQALETMLANASFTALNMLTLVRTCVPAALARLHDAPRAETLLRHMARIVYSERAEALPVRENDAPHTVFERLVRDHGLAATSPHVRMQVLRLLPLLQQDGARLPVRMYLTELADNLQHADAHVREAAKAAILALLHDAPPALKSELRDELSVRDVHRGVLDEITHGLGGAKAPLPDELTAIADDVKPVYVLSRYDVDHAFQQAAQAFEGKETELNWQPREKAVVAMRGMIRAGVPPELVAPFLAHVRQVQDGLLKTLASLRTTLSMHTIALIRQLALTYGTHMEPTTIDAFLTALLRMAGTTKKMVATASQVGASTILACVPMRHAYWHMLQAGLQDKSAATRVHMCKHIQVVLSVHAPPALEHHGGREAAAHCLTKALCDPHAEVRTAARETFHTFYTVWKEDGEHLLLGLPAPTRKQVAASLEQGPGPSPRRTPSRAGPSRAILAAKRAALAQSPMREPRRMPRESVWHPSLVDGPDASTDLLGPDSPWRENDADAADRLDSMASPDARDPSTPVRHAHVDAATPSEATPVAPHDTPAEGPSPGAATPTASPALARTPASALPRRVSRPPTSAGPARPGASPEAGASAGPASAPAVPSSSFAFRAPWQPSAAPPVRKSGVAPTALPQTAASWFLTRYERCMQSVGAEVPTWDEALAHATPLRVLQAVAQALDTPPSVDQVHAALGAVAPCLPDGAVAEAETEVWFWALLVLYRLAPHVRGTPEEGAWLTHMLRAVHADAAHSTLAMGAGRAMVDAWLEQNTDALSACEGLLHALGAPEAQEAARLALALYAMEQLVPRMPMAEPGAELRAMVPLVHTGLRHSSTPVRRASVAVLVQVHVRWAEVQGPEALAHSDTALFASLTPSEERLVQYYLPRAAVTPASHAAEPAAP</sequence>
<dbReference type="EMBL" id="LT671825">
    <property type="protein sequence ID" value="SHO78883.1"/>
    <property type="molecule type" value="Genomic_DNA"/>
</dbReference>
<accession>A0A1M8A8X4</accession>
<dbReference type="PANTHER" id="PTHR21567:SF9">
    <property type="entry name" value="CLIP-ASSOCIATING PROTEIN"/>
    <property type="match status" value="1"/>
</dbReference>
<dbReference type="GO" id="GO:0008017">
    <property type="term" value="F:microtubule binding"/>
    <property type="evidence" value="ECO:0007669"/>
    <property type="project" value="TreeGrafter"/>
</dbReference>
<dbReference type="PANTHER" id="PTHR21567">
    <property type="entry name" value="CLASP"/>
    <property type="match status" value="1"/>
</dbReference>
<name>A0A1M8A8X4_MALS4</name>
<dbReference type="InterPro" id="IPR011989">
    <property type="entry name" value="ARM-like"/>
</dbReference>
<dbReference type="GO" id="GO:0090307">
    <property type="term" value="P:mitotic spindle assembly"/>
    <property type="evidence" value="ECO:0007669"/>
    <property type="project" value="TreeGrafter"/>
</dbReference>
<dbReference type="SMART" id="SM01349">
    <property type="entry name" value="TOG"/>
    <property type="match status" value="1"/>
</dbReference>
<dbReference type="Proteomes" id="UP000186303">
    <property type="component" value="Chromosome 5"/>
</dbReference>
<dbReference type="Pfam" id="PF12348">
    <property type="entry name" value="CLASP_N"/>
    <property type="match status" value="1"/>
</dbReference>
<dbReference type="GO" id="GO:0051301">
    <property type="term" value="P:cell division"/>
    <property type="evidence" value="ECO:0007669"/>
    <property type="project" value="UniProtKB-KW"/>
</dbReference>
<evidence type="ECO:0000256" key="6">
    <source>
        <dbReference type="SAM" id="MobiDB-lite"/>
    </source>
</evidence>
<evidence type="ECO:0000256" key="5">
    <source>
        <dbReference type="ARBA" id="ARBA00022776"/>
    </source>
</evidence>
<evidence type="ECO:0000313" key="8">
    <source>
        <dbReference type="EMBL" id="SHO78883.1"/>
    </source>
</evidence>
<gene>
    <name evidence="8" type="ORF">MSYG_3231</name>
</gene>
<dbReference type="GO" id="GO:1990023">
    <property type="term" value="C:mitotic spindle midzone"/>
    <property type="evidence" value="ECO:0007669"/>
    <property type="project" value="TreeGrafter"/>
</dbReference>
<keyword evidence="4" id="KW-0493">Microtubule</keyword>
<comment type="similarity">
    <text evidence="2">Belongs to the CLASP family.</text>
</comment>
<feature type="region of interest" description="Disordered" evidence="6">
    <location>
        <begin position="592"/>
        <end position="667"/>
    </location>
</feature>
<keyword evidence="9" id="KW-1185">Reference proteome</keyword>
<proteinExistence type="inferred from homology"/>
<feature type="region of interest" description="Disordered" evidence="6">
    <location>
        <begin position="486"/>
        <end position="562"/>
    </location>
</feature>